<dbReference type="Pfam" id="PF21799">
    <property type="entry name" value="MurD-like_N"/>
    <property type="match status" value="1"/>
</dbReference>
<keyword evidence="4 7" id="KW-0436">Ligase</keyword>
<keyword evidence="7 8" id="KW-0573">Peptidoglycan synthesis</keyword>
<feature type="domain" description="Mur ligase C-terminal" evidence="9">
    <location>
        <begin position="315"/>
        <end position="429"/>
    </location>
</feature>
<keyword evidence="5 7" id="KW-0547">Nucleotide-binding</keyword>
<dbReference type="GO" id="GO:0071555">
    <property type="term" value="P:cell wall organization"/>
    <property type="evidence" value="ECO:0007669"/>
    <property type="project" value="UniProtKB-KW"/>
</dbReference>
<dbReference type="GO" id="GO:0005524">
    <property type="term" value="F:ATP binding"/>
    <property type="evidence" value="ECO:0007669"/>
    <property type="project" value="UniProtKB-UniRule"/>
</dbReference>
<dbReference type="PANTHER" id="PTHR43692:SF1">
    <property type="entry name" value="UDP-N-ACETYLMURAMOYLALANINE--D-GLUTAMATE LIGASE"/>
    <property type="match status" value="1"/>
</dbReference>
<evidence type="ECO:0000256" key="8">
    <source>
        <dbReference type="RuleBase" id="RU003664"/>
    </source>
</evidence>
<keyword evidence="7 8" id="KW-0132">Cell division</keyword>
<gene>
    <name evidence="7" type="primary">murD</name>
    <name evidence="11" type="ORF">DENIS_2946</name>
</gene>
<dbReference type="Pfam" id="PF08245">
    <property type="entry name" value="Mur_ligase_M"/>
    <property type="match status" value="1"/>
</dbReference>
<evidence type="ECO:0000313" key="11">
    <source>
        <dbReference type="EMBL" id="GBC61983.1"/>
    </source>
</evidence>
<dbReference type="GO" id="GO:0009252">
    <property type="term" value="P:peptidoglycan biosynthetic process"/>
    <property type="evidence" value="ECO:0007669"/>
    <property type="project" value="UniProtKB-UniRule"/>
</dbReference>
<dbReference type="SUPFAM" id="SSF51984">
    <property type="entry name" value="MurCD N-terminal domain"/>
    <property type="match status" value="1"/>
</dbReference>
<reference evidence="12" key="1">
    <citation type="submission" date="2017-11" db="EMBL/GenBank/DDBJ databases">
        <authorList>
            <person name="Watanabe M."/>
            <person name="Kojima H."/>
        </authorList>
    </citation>
    <scope>NUCLEOTIDE SEQUENCE [LARGE SCALE GENOMIC DNA]</scope>
    <source>
        <strain evidence="12">Tokyo 01</strain>
    </source>
</reference>
<comment type="catalytic activity">
    <reaction evidence="7 8">
        <text>UDP-N-acetyl-alpha-D-muramoyl-L-alanine + D-glutamate + ATP = UDP-N-acetyl-alpha-D-muramoyl-L-alanyl-D-glutamate + ADP + phosphate + H(+)</text>
        <dbReference type="Rhea" id="RHEA:16429"/>
        <dbReference type="ChEBI" id="CHEBI:15378"/>
        <dbReference type="ChEBI" id="CHEBI:29986"/>
        <dbReference type="ChEBI" id="CHEBI:30616"/>
        <dbReference type="ChEBI" id="CHEBI:43474"/>
        <dbReference type="ChEBI" id="CHEBI:83898"/>
        <dbReference type="ChEBI" id="CHEBI:83900"/>
        <dbReference type="ChEBI" id="CHEBI:456216"/>
        <dbReference type="EC" id="6.3.2.9"/>
    </reaction>
</comment>
<dbReference type="EMBL" id="BEXT01000001">
    <property type="protein sequence ID" value="GBC61983.1"/>
    <property type="molecule type" value="Genomic_DNA"/>
</dbReference>
<evidence type="ECO:0000256" key="7">
    <source>
        <dbReference type="HAMAP-Rule" id="MF_00639"/>
    </source>
</evidence>
<dbReference type="Proteomes" id="UP000288096">
    <property type="component" value="Unassembled WGS sequence"/>
</dbReference>
<dbReference type="InterPro" id="IPR004101">
    <property type="entry name" value="Mur_ligase_C"/>
</dbReference>
<evidence type="ECO:0000256" key="2">
    <source>
        <dbReference type="ARBA" id="ARBA00004752"/>
    </source>
</evidence>
<dbReference type="HAMAP" id="MF_00639">
    <property type="entry name" value="MurD"/>
    <property type="match status" value="1"/>
</dbReference>
<comment type="function">
    <text evidence="7 8">Cell wall formation. Catalyzes the addition of glutamate to the nucleotide precursor UDP-N-acetylmuramoyl-L-alanine (UMA).</text>
</comment>
<dbReference type="InterPro" id="IPR036565">
    <property type="entry name" value="Mur-like_cat_sf"/>
</dbReference>
<organism evidence="11 12">
    <name type="scientific">Desulfonema ishimotonii</name>
    <dbReference type="NCBI Taxonomy" id="45657"/>
    <lineage>
        <taxon>Bacteria</taxon>
        <taxon>Pseudomonadati</taxon>
        <taxon>Thermodesulfobacteriota</taxon>
        <taxon>Desulfobacteria</taxon>
        <taxon>Desulfobacterales</taxon>
        <taxon>Desulfococcaceae</taxon>
        <taxon>Desulfonema</taxon>
    </lineage>
</organism>
<keyword evidence="3 7" id="KW-0963">Cytoplasm</keyword>
<accession>A0A401FYF7</accession>
<evidence type="ECO:0000256" key="3">
    <source>
        <dbReference type="ARBA" id="ARBA00022490"/>
    </source>
</evidence>
<dbReference type="InterPro" id="IPR013221">
    <property type="entry name" value="Mur_ligase_cen"/>
</dbReference>
<evidence type="ECO:0000256" key="1">
    <source>
        <dbReference type="ARBA" id="ARBA00004496"/>
    </source>
</evidence>
<proteinExistence type="inferred from homology"/>
<dbReference type="Gene3D" id="3.90.190.20">
    <property type="entry name" value="Mur ligase, C-terminal domain"/>
    <property type="match status" value="1"/>
</dbReference>
<dbReference type="SUPFAM" id="SSF53623">
    <property type="entry name" value="MurD-like peptide ligases, catalytic domain"/>
    <property type="match status" value="1"/>
</dbReference>
<keyword evidence="12" id="KW-1185">Reference proteome</keyword>
<dbReference type="NCBIfam" id="TIGR01087">
    <property type="entry name" value="murD"/>
    <property type="match status" value="1"/>
</dbReference>
<feature type="binding site" evidence="7">
    <location>
        <begin position="115"/>
        <end position="121"/>
    </location>
    <ligand>
        <name>ATP</name>
        <dbReference type="ChEBI" id="CHEBI:30616"/>
    </ligand>
</feature>
<evidence type="ECO:0000259" key="10">
    <source>
        <dbReference type="Pfam" id="PF08245"/>
    </source>
</evidence>
<dbReference type="OrthoDB" id="9809796at2"/>
<sequence>MKLLNKNVTIAGLGKSGAACARFLRTQGAVVTITDRADEAALADAAEEMRDIGVSLALAGHPPAVFEEADLILLSPGIPHTLAPLERARARGIPVIGEIELASRFITEPIVAVTGTNGKTTTTELLGEMLRRSGLKVFVGGNIGTPLISYAAGADKADLLVAEVSSFQLDTIAHFCPKVGLLLNISEDHLDRYPDFAAYGMSKARLFENQGADDVAILNGADPFVRSIGKNISSRRLWFNPSEKDRAGAFLHDGCLLLRPCEDGQAPVELDLSSLRLTGTHNLENVAAAALAALAAGGTPEGIQAALDRFRGLPHRLEYVDTVDGVRYVDDSKATNVDAVVRALESFDAPVVLIMGGRGKGSDYTVLNDLIRQHTRRLIVMGETAAEIREVLGPRCRGGVREARTMDEAVALARQSALSGDVVLLSPAGSSFDMYRSYARRGEDFCRAVRQLTPPV</sequence>
<comment type="subcellular location">
    <subcellularLocation>
        <location evidence="1 7 8">Cytoplasm</location>
    </subcellularLocation>
</comment>
<dbReference type="AlphaFoldDB" id="A0A401FYF7"/>
<keyword evidence="7 8" id="KW-0961">Cell wall biogenesis/degradation</keyword>
<reference evidence="12" key="2">
    <citation type="submission" date="2019-01" db="EMBL/GenBank/DDBJ databases">
        <title>Genome sequence of Desulfonema ishimotonii strain Tokyo 01.</title>
        <authorList>
            <person name="Fukui M."/>
        </authorList>
    </citation>
    <scope>NUCLEOTIDE SEQUENCE [LARGE SCALE GENOMIC DNA]</scope>
    <source>
        <strain evidence="12">Tokyo 01</strain>
    </source>
</reference>
<dbReference type="UniPathway" id="UPA00219"/>
<evidence type="ECO:0000256" key="4">
    <source>
        <dbReference type="ARBA" id="ARBA00022598"/>
    </source>
</evidence>
<evidence type="ECO:0000313" key="12">
    <source>
        <dbReference type="Proteomes" id="UP000288096"/>
    </source>
</evidence>
<dbReference type="GO" id="GO:0005737">
    <property type="term" value="C:cytoplasm"/>
    <property type="evidence" value="ECO:0007669"/>
    <property type="project" value="UniProtKB-SubCell"/>
</dbReference>
<comment type="caution">
    <text evidence="11">The sequence shown here is derived from an EMBL/GenBank/DDBJ whole genome shotgun (WGS) entry which is preliminary data.</text>
</comment>
<dbReference type="SUPFAM" id="SSF53244">
    <property type="entry name" value="MurD-like peptide ligases, peptide-binding domain"/>
    <property type="match status" value="1"/>
</dbReference>
<dbReference type="Pfam" id="PF02875">
    <property type="entry name" value="Mur_ligase_C"/>
    <property type="match status" value="1"/>
</dbReference>
<evidence type="ECO:0000256" key="6">
    <source>
        <dbReference type="ARBA" id="ARBA00022840"/>
    </source>
</evidence>
<keyword evidence="7 8" id="KW-0131">Cell cycle</keyword>
<keyword evidence="6 7" id="KW-0067">ATP-binding</keyword>
<feature type="domain" description="Mur ligase central" evidence="10">
    <location>
        <begin position="113"/>
        <end position="293"/>
    </location>
</feature>
<keyword evidence="7 8" id="KW-0133">Cell shape</keyword>
<dbReference type="PANTHER" id="PTHR43692">
    <property type="entry name" value="UDP-N-ACETYLMURAMOYLALANINE--D-GLUTAMATE LIGASE"/>
    <property type="match status" value="1"/>
</dbReference>
<dbReference type="EC" id="6.3.2.9" evidence="7 8"/>
<dbReference type="InterPro" id="IPR005762">
    <property type="entry name" value="MurD"/>
</dbReference>
<dbReference type="Gene3D" id="3.40.1190.10">
    <property type="entry name" value="Mur-like, catalytic domain"/>
    <property type="match status" value="1"/>
</dbReference>
<dbReference type="RefSeq" id="WP_124329204.1">
    <property type="nucleotide sequence ID" value="NZ_BEXT01000001.1"/>
</dbReference>
<dbReference type="GO" id="GO:0008360">
    <property type="term" value="P:regulation of cell shape"/>
    <property type="evidence" value="ECO:0007669"/>
    <property type="project" value="UniProtKB-KW"/>
</dbReference>
<name>A0A401FYF7_9BACT</name>
<protein>
    <recommendedName>
        <fullName evidence="7 8">UDP-N-acetylmuramoylalanine--D-glutamate ligase</fullName>
        <ecNumber evidence="7 8">6.3.2.9</ecNumber>
    </recommendedName>
    <alternativeName>
        <fullName evidence="7">D-glutamic acid-adding enzyme</fullName>
    </alternativeName>
    <alternativeName>
        <fullName evidence="7">UDP-N-acetylmuramoyl-L-alanyl-D-glutamate synthetase</fullName>
    </alternativeName>
</protein>
<evidence type="ECO:0000256" key="5">
    <source>
        <dbReference type="ARBA" id="ARBA00022741"/>
    </source>
</evidence>
<dbReference type="InterPro" id="IPR036615">
    <property type="entry name" value="Mur_ligase_C_dom_sf"/>
</dbReference>
<dbReference type="GO" id="GO:0051301">
    <property type="term" value="P:cell division"/>
    <property type="evidence" value="ECO:0007669"/>
    <property type="project" value="UniProtKB-KW"/>
</dbReference>
<dbReference type="Gene3D" id="3.40.50.720">
    <property type="entry name" value="NAD(P)-binding Rossmann-like Domain"/>
    <property type="match status" value="1"/>
</dbReference>
<comment type="pathway">
    <text evidence="2 7 8">Cell wall biogenesis; peptidoglycan biosynthesis.</text>
</comment>
<evidence type="ECO:0000259" key="9">
    <source>
        <dbReference type="Pfam" id="PF02875"/>
    </source>
</evidence>
<dbReference type="GO" id="GO:0008764">
    <property type="term" value="F:UDP-N-acetylmuramoylalanine-D-glutamate ligase activity"/>
    <property type="evidence" value="ECO:0007669"/>
    <property type="project" value="UniProtKB-UniRule"/>
</dbReference>
<comment type="similarity">
    <text evidence="7">Belongs to the MurCDEF family.</text>
</comment>